<dbReference type="STRING" id="326424.FRAAL0327"/>
<dbReference type="eggNOG" id="COG2159">
    <property type="taxonomic scope" value="Bacteria"/>
</dbReference>
<dbReference type="EMBL" id="CT573213">
    <property type="protein sequence ID" value="CAJ59003.1"/>
    <property type="molecule type" value="Genomic_DNA"/>
</dbReference>
<dbReference type="HOGENOM" id="CLU_039329_0_0_11"/>
<dbReference type="Gene3D" id="3.20.20.140">
    <property type="entry name" value="Metal-dependent hydrolases"/>
    <property type="match status" value="1"/>
</dbReference>
<reference evidence="3 4" key="1">
    <citation type="journal article" date="2007" name="Genome Res.">
        <title>Genome characteristics of facultatively symbiotic Frankia sp. strains reflect host range and host plant biogeography.</title>
        <authorList>
            <person name="Normand P."/>
            <person name="Lapierre P."/>
            <person name="Tisa L.S."/>
            <person name="Gogarten J.P."/>
            <person name="Alloisio N."/>
            <person name="Bagnarol E."/>
            <person name="Bassi C.A."/>
            <person name="Berry A.M."/>
            <person name="Bickhart D.M."/>
            <person name="Choisne N."/>
            <person name="Couloux A."/>
            <person name="Cournoyer B."/>
            <person name="Cruveiller S."/>
            <person name="Daubin V."/>
            <person name="Demange N."/>
            <person name="Francino M.P."/>
            <person name="Goltsman E."/>
            <person name="Huang Y."/>
            <person name="Kopp O.R."/>
            <person name="Labarre L."/>
            <person name="Lapidus A."/>
            <person name="Lavire C."/>
            <person name="Marechal J."/>
            <person name="Martinez M."/>
            <person name="Mastronunzio J.E."/>
            <person name="Mullin B.C."/>
            <person name="Niemann J."/>
            <person name="Pujic P."/>
            <person name="Rawnsley T."/>
            <person name="Rouy Z."/>
            <person name="Schenowitz C."/>
            <person name="Sellstedt A."/>
            <person name="Tavares F."/>
            <person name="Tomkins J.P."/>
            <person name="Vallenet D."/>
            <person name="Valverde C."/>
            <person name="Wall L.G."/>
            <person name="Wang Y."/>
            <person name="Medigue C."/>
            <person name="Benson D.R."/>
        </authorList>
    </citation>
    <scope>NUCLEOTIDE SEQUENCE [LARGE SCALE GENOMIC DNA]</scope>
    <source>
        <strain evidence="4">DSM 45986 / CECT 9034 / ACN14a</strain>
    </source>
</reference>
<dbReference type="GO" id="GO:0019748">
    <property type="term" value="P:secondary metabolic process"/>
    <property type="evidence" value="ECO:0007669"/>
    <property type="project" value="TreeGrafter"/>
</dbReference>
<sequence>MSHMGQRLVLVSADGHTGAPPQAYRDYIEPEFLGDLDRLTAENDEWLNVVITAAGSSDETLEVIDGRRAIRTGGELGAFDLARRVRELDAEGVAGELLLSGHQMCTLPFFGVVNNPYPPRLRAAGTRAYHRWLADAMATAPGRFYGIAEAGPCLDLAATVAELAWVAEHGFVGVLLPGMVADPALPPLHDAYYDPFWAACARLGLVVTVHAGWGGVQGQFQAFLRQVHEAMGGAGEIDLNLQQRLREQLDARADSPLQLDLGPRRAMWQLMLGGVFDRYPDLRLALTEVRADWLPPTLARLDERAARAGGALKRTPSEYFRRNCVVIPSSPHRAEIEMRHEIGVGRLLFGVDFPHPEGTWPNTHDWIRAAFAGVPEGEARAILGENAVDVFGLDRAALARAAARVGPRPEEVLGEHDVDPRLLAHFHKRSGYARPAEDVDLAAVDHAWDDDLVALAPDS</sequence>
<name>Q0RTU5_FRAAA</name>
<keyword evidence="4" id="KW-1185">Reference proteome</keyword>
<dbReference type="PANTHER" id="PTHR21240:SF28">
    <property type="entry name" value="ISO-OROTATE DECARBOXYLASE (EUROFUNG)"/>
    <property type="match status" value="1"/>
</dbReference>
<dbReference type="Proteomes" id="UP000000657">
    <property type="component" value="Chromosome"/>
</dbReference>
<dbReference type="InterPro" id="IPR032466">
    <property type="entry name" value="Metal_Hydrolase"/>
</dbReference>
<protein>
    <submittedName>
        <fullName evidence="3">Amidohydrolase</fullName>
    </submittedName>
</protein>
<evidence type="ECO:0000259" key="2">
    <source>
        <dbReference type="Pfam" id="PF04909"/>
    </source>
</evidence>
<dbReference type="Pfam" id="PF04909">
    <property type="entry name" value="Amidohydro_2"/>
    <property type="match status" value="1"/>
</dbReference>
<keyword evidence="1" id="KW-0456">Lyase</keyword>
<dbReference type="GO" id="GO:0016831">
    <property type="term" value="F:carboxy-lyase activity"/>
    <property type="evidence" value="ECO:0007669"/>
    <property type="project" value="InterPro"/>
</dbReference>
<proteinExistence type="predicted"/>
<dbReference type="KEGG" id="fal:FRAAL0327"/>
<dbReference type="InterPro" id="IPR006680">
    <property type="entry name" value="Amidohydro-rel"/>
</dbReference>
<dbReference type="AlphaFoldDB" id="Q0RTU5"/>
<evidence type="ECO:0000313" key="4">
    <source>
        <dbReference type="Proteomes" id="UP000000657"/>
    </source>
</evidence>
<evidence type="ECO:0000256" key="1">
    <source>
        <dbReference type="ARBA" id="ARBA00023239"/>
    </source>
</evidence>
<dbReference type="GO" id="GO:0016787">
    <property type="term" value="F:hydrolase activity"/>
    <property type="evidence" value="ECO:0007669"/>
    <property type="project" value="UniProtKB-KW"/>
</dbReference>
<evidence type="ECO:0000313" key="3">
    <source>
        <dbReference type="EMBL" id="CAJ59003.1"/>
    </source>
</evidence>
<feature type="domain" description="Amidohydrolase-related" evidence="2">
    <location>
        <begin position="122"/>
        <end position="393"/>
    </location>
</feature>
<dbReference type="InterPro" id="IPR032465">
    <property type="entry name" value="ACMSD"/>
</dbReference>
<dbReference type="PANTHER" id="PTHR21240">
    <property type="entry name" value="2-AMINO-3-CARBOXYLMUCONATE-6-SEMIALDEHYDE DECARBOXYLASE"/>
    <property type="match status" value="1"/>
</dbReference>
<dbReference type="SUPFAM" id="SSF51556">
    <property type="entry name" value="Metallo-dependent hydrolases"/>
    <property type="match status" value="1"/>
</dbReference>
<organism evidence="3 4">
    <name type="scientific">Frankia alni (strain DSM 45986 / CECT 9034 / ACN14a)</name>
    <dbReference type="NCBI Taxonomy" id="326424"/>
    <lineage>
        <taxon>Bacteria</taxon>
        <taxon>Bacillati</taxon>
        <taxon>Actinomycetota</taxon>
        <taxon>Actinomycetes</taxon>
        <taxon>Frankiales</taxon>
        <taxon>Frankiaceae</taxon>
        <taxon>Frankia</taxon>
    </lineage>
</organism>
<gene>
    <name evidence="3" type="ordered locus">FRAAL0327</name>
</gene>
<accession>Q0RTU5</accession>
<dbReference type="GO" id="GO:0005737">
    <property type="term" value="C:cytoplasm"/>
    <property type="evidence" value="ECO:0007669"/>
    <property type="project" value="TreeGrafter"/>
</dbReference>